<evidence type="ECO:0000256" key="1">
    <source>
        <dbReference type="ARBA" id="ARBA00006700"/>
    </source>
</evidence>
<organism evidence="5 6">
    <name type="scientific">Mycoplasmoides gallisepticum</name>
    <name type="common">Mycoplasma gallisepticum</name>
    <dbReference type="NCBI Taxonomy" id="2096"/>
    <lineage>
        <taxon>Bacteria</taxon>
        <taxon>Bacillati</taxon>
        <taxon>Mycoplasmatota</taxon>
        <taxon>Mycoplasmoidales</taxon>
        <taxon>Mycoplasmoidaceae</taxon>
        <taxon>Mycoplasmoides</taxon>
    </lineage>
</organism>
<dbReference type="Proteomes" id="UP000260136">
    <property type="component" value="Chromosome"/>
</dbReference>
<evidence type="ECO:0000313" key="6">
    <source>
        <dbReference type="Proteomes" id="UP000260136"/>
    </source>
</evidence>
<gene>
    <name evidence="4 5" type="primary">rplW</name>
    <name evidence="5" type="ORF">NCTC10115_00109</name>
</gene>
<comment type="function">
    <text evidence="4">One of the early assembly proteins it binds 23S rRNA. One of the proteins that surrounds the polypeptide exit tunnel on the outside of the ribosome. Forms the main docking site for trigger factor binding to the ribosome.</text>
</comment>
<dbReference type="AlphaFoldDB" id="A0A3B0PCW0"/>
<dbReference type="NCBIfam" id="NF004367">
    <property type="entry name" value="PRK05738.3-3"/>
    <property type="match status" value="1"/>
</dbReference>
<evidence type="ECO:0000313" key="5">
    <source>
        <dbReference type="EMBL" id="SYV93820.1"/>
    </source>
</evidence>
<protein>
    <recommendedName>
        <fullName evidence="4">Large ribosomal subunit protein uL23</fullName>
    </recommendedName>
</protein>
<dbReference type="GeneID" id="93509871"/>
<dbReference type="InterPro" id="IPR012678">
    <property type="entry name" value="Ribosomal_uL23/eL15/eS24_sf"/>
</dbReference>
<comment type="subunit">
    <text evidence="4">Part of the 50S ribosomal subunit. Contacts protein L29, and trigger factor when it is bound to the ribosome.</text>
</comment>
<dbReference type="RefSeq" id="WP_027333164.1">
    <property type="nucleotide sequence ID" value="NZ_CP143981.1"/>
</dbReference>
<evidence type="ECO:0000256" key="3">
    <source>
        <dbReference type="ARBA" id="ARBA00023274"/>
    </source>
</evidence>
<dbReference type="GO" id="GO:0003735">
    <property type="term" value="F:structural constituent of ribosome"/>
    <property type="evidence" value="ECO:0007669"/>
    <property type="project" value="InterPro"/>
</dbReference>
<keyword evidence="2 4" id="KW-0689">Ribosomal protein</keyword>
<keyword evidence="3 4" id="KW-0687">Ribonucleoprotein</keyword>
<name>A0A3B0PCW0_MYCGL</name>
<comment type="similarity">
    <text evidence="1 4">Belongs to the universal ribosomal protein uL23 family.</text>
</comment>
<dbReference type="GO" id="GO:0019843">
    <property type="term" value="F:rRNA binding"/>
    <property type="evidence" value="ECO:0007669"/>
    <property type="project" value="UniProtKB-UniRule"/>
</dbReference>
<dbReference type="Pfam" id="PF00276">
    <property type="entry name" value="Ribosomal_L23"/>
    <property type="match status" value="1"/>
</dbReference>
<reference evidence="6" key="1">
    <citation type="submission" date="2018-06" db="EMBL/GenBank/DDBJ databases">
        <authorList>
            <consortium name="Pathogen Informatics"/>
        </authorList>
    </citation>
    <scope>NUCLEOTIDE SEQUENCE [LARGE SCALE GENOMIC DNA]</scope>
    <source>
        <strain evidence="6">NCTC10115</strain>
    </source>
</reference>
<evidence type="ECO:0000256" key="2">
    <source>
        <dbReference type="ARBA" id="ARBA00022980"/>
    </source>
</evidence>
<keyword evidence="4" id="KW-0694">RNA-binding</keyword>
<dbReference type="HAMAP" id="MF_01369_B">
    <property type="entry name" value="Ribosomal_uL23_B"/>
    <property type="match status" value="1"/>
</dbReference>
<dbReference type="Gene3D" id="3.30.70.330">
    <property type="match status" value="1"/>
</dbReference>
<evidence type="ECO:0000256" key="4">
    <source>
        <dbReference type="HAMAP-Rule" id="MF_01369"/>
    </source>
</evidence>
<dbReference type="SUPFAM" id="SSF54189">
    <property type="entry name" value="Ribosomal proteins S24e, L23 and L15e"/>
    <property type="match status" value="1"/>
</dbReference>
<dbReference type="EMBL" id="LS991952">
    <property type="protein sequence ID" value="SYV93820.1"/>
    <property type="molecule type" value="Genomic_DNA"/>
</dbReference>
<dbReference type="InterPro" id="IPR013025">
    <property type="entry name" value="Ribosomal_uL23-like"/>
</dbReference>
<dbReference type="STRING" id="1006581.GCW_00290"/>
<sequence length="108" mass="12039">MQITDVLIKPILTEKTYGIMISEPRKYTFLVNAKANKNYIKQAFKAIYGVTPIAVNTKIKKPARVRTGTQNPGYSRLEKIAIITVPFGVEVAITGEKPEPKEESSSKK</sequence>
<dbReference type="GO" id="GO:1990904">
    <property type="term" value="C:ribonucleoprotein complex"/>
    <property type="evidence" value="ECO:0007669"/>
    <property type="project" value="UniProtKB-KW"/>
</dbReference>
<keyword evidence="4" id="KW-0699">rRNA-binding</keyword>
<dbReference type="InterPro" id="IPR012677">
    <property type="entry name" value="Nucleotide-bd_a/b_plait_sf"/>
</dbReference>
<dbReference type="GO" id="GO:0005840">
    <property type="term" value="C:ribosome"/>
    <property type="evidence" value="ECO:0007669"/>
    <property type="project" value="UniProtKB-KW"/>
</dbReference>
<accession>A0A3B0PCW0</accession>
<proteinExistence type="inferred from homology"/>
<dbReference type="GO" id="GO:0006412">
    <property type="term" value="P:translation"/>
    <property type="evidence" value="ECO:0007669"/>
    <property type="project" value="UniProtKB-UniRule"/>
</dbReference>